<feature type="domain" description="DUF6973" evidence="2">
    <location>
        <begin position="249"/>
        <end position="331"/>
    </location>
</feature>
<feature type="coiled-coil region" evidence="1">
    <location>
        <begin position="57"/>
        <end position="84"/>
    </location>
</feature>
<evidence type="ECO:0000313" key="3">
    <source>
        <dbReference type="EMBL" id="GHH34685.1"/>
    </source>
</evidence>
<gene>
    <name evidence="3" type="ORF">GCM10017774_19060</name>
</gene>
<protein>
    <recommendedName>
        <fullName evidence="2">DUF6973 domain-containing protein</fullName>
    </recommendedName>
</protein>
<evidence type="ECO:0000256" key="1">
    <source>
        <dbReference type="SAM" id="Coils"/>
    </source>
</evidence>
<comment type="caution">
    <text evidence="3">The sequence shown here is derived from an EMBL/GenBank/DDBJ whole genome shotgun (WGS) entry which is preliminary data.</text>
</comment>
<keyword evidence="4" id="KW-1185">Reference proteome</keyword>
<keyword evidence="1" id="KW-0175">Coiled coil</keyword>
<organism evidence="3 4">
    <name type="scientific">Lentzea cavernae</name>
    <dbReference type="NCBI Taxonomy" id="2020703"/>
    <lineage>
        <taxon>Bacteria</taxon>
        <taxon>Bacillati</taxon>
        <taxon>Actinomycetota</taxon>
        <taxon>Actinomycetes</taxon>
        <taxon>Pseudonocardiales</taxon>
        <taxon>Pseudonocardiaceae</taxon>
        <taxon>Lentzea</taxon>
    </lineage>
</organism>
<dbReference type="InterPro" id="IPR054246">
    <property type="entry name" value="DUF6973"/>
</dbReference>
<sequence>MITFAKVREWDASALDEMLTRLDRSAGQIMAKADDFRRAQPFDSWEARSAEPAAAKARELVRRLEDAEEAMVEIRRSLAEAKCRVLKLHCQVRNVESLAASKGLRILDDGKPVPKGDLSGFIDLIKGGTFFAYWEVEGEVNKILEEALDIDADTSRQFGRAAAALRGNTFDETLLRDFRVSEDTRTPGWQGVLWNLLPVSDLNHAESELFFDLTRAERVVVGWVKFHSEQVAIDRFADEGGDGEYYDYYEGGAVPDDRTDAFRHAFASAMLTQYIGPEFAEKFTTAHEQSGGNSATAHAMDLHNNAVGRAIAESAPTATADQLANLVSEAVWRGDLSVVSEAGDLVRSDHSISRPDAPGVERPHQVW</sequence>
<dbReference type="Proteomes" id="UP000605568">
    <property type="component" value="Unassembled WGS sequence"/>
</dbReference>
<name>A0ABQ3M710_9PSEU</name>
<reference evidence="4" key="1">
    <citation type="journal article" date="2019" name="Int. J. Syst. Evol. Microbiol.">
        <title>The Global Catalogue of Microorganisms (GCM) 10K type strain sequencing project: providing services to taxonomists for standard genome sequencing and annotation.</title>
        <authorList>
            <consortium name="The Broad Institute Genomics Platform"/>
            <consortium name="The Broad Institute Genome Sequencing Center for Infectious Disease"/>
            <person name="Wu L."/>
            <person name="Ma J."/>
        </authorList>
    </citation>
    <scope>NUCLEOTIDE SEQUENCE [LARGE SCALE GENOMIC DNA]</scope>
    <source>
        <strain evidence="4">CGMCC 4.7367</strain>
    </source>
</reference>
<dbReference type="EMBL" id="BNAR01000002">
    <property type="protein sequence ID" value="GHH34685.1"/>
    <property type="molecule type" value="Genomic_DNA"/>
</dbReference>
<proteinExistence type="predicted"/>
<accession>A0ABQ3M710</accession>
<dbReference type="Pfam" id="PF22322">
    <property type="entry name" value="DUF6973"/>
    <property type="match status" value="1"/>
</dbReference>
<evidence type="ECO:0000313" key="4">
    <source>
        <dbReference type="Proteomes" id="UP000605568"/>
    </source>
</evidence>
<evidence type="ECO:0000259" key="2">
    <source>
        <dbReference type="Pfam" id="PF22322"/>
    </source>
</evidence>
<dbReference type="RefSeq" id="WP_191297447.1">
    <property type="nucleotide sequence ID" value="NZ_BNAR01000002.1"/>
</dbReference>